<dbReference type="Proteomes" id="UP000442535">
    <property type="component" value="Unassembled WGS sequence"/>
</dbReference>
<dbReference type="GO" id="GO:0005829">
    <property type="term" value="C:cytosol"/>
    <property type="evidence" value="ECO:0007669"/>
    <property type="project" value="TreeGrafter"/>
</dbReference>
<evidence type="ECO:0000256" key="2">
    <source>
        <dbReference type="ARBA" id="ARBA00022777"/>
    </source>
</evidence>
<dbReference type="Pfam" id="PF02734">
    <property type="entry name" value="Dak2"/>
    <property type="match status" value="1"/>
</dbReference>
<dbReference type="PANTHER" id="PTHR28629">
    <property type="entry name" value="TRIOKINASE/FMN CYCLASE"/>
    <property type="match status" value="1"/>
</dbReference>
<dbReference type="GO" id="GO:0004371">
    <property type="term" value="F:glycerone kinase activity"/>
    <property type="evidence" value="ECO:0007669"/>
    <property type="project" value="InterPro"/>
</dbReference>
<dbReference type="InterPro" id="IPR012737">
    <property type="entry name" value="DhaK_L_YcgS"/>
</dbReference>
<dbReference type="FunFam" id="1.25.40.340:FF:000002">
    <property type="entry name" value="Dihydroxyacetone kinase, L subunit"/>
    <property type="match status" value="1"/>
</dbReference>
<feature type="domain" description="DhaL" evidence="4">
    <location>
        <begin position="6"/>
        <end position="207"/>
    </location>
</feature>
<keyword evidence="2 5" id="KW-0418">Kinase</keyword>
<keyword evidence="6" id="KW-1185">Reference proteome</keyword>
<feature type="region of interest" description="Disordered" evidence="3">
    <location>
        <begin position="240"/>
        <end position="275"/>
    </location>
</feature>
<dbReference type="InterPro" id="IPR036117">
    <property type="entry name" value="DhaL_dom_sf"/>
</dbReference>
<dbReference type="Gene3D" id="1.25.40.340">
    <property type="match status" value="1"/>
</dbReference>
<dbReference type="SUPFAM" id="SSF101473">
    <property type="entry name" value="DhaL-like"/>
    <property type="match status" value="1"/>
</dbReference>
<dbReference type="RefSeq" id="WP_154545686.1">
    <property type="nucleotide sequence ID" value="NZ_VUMY01000015.1"/>
</dbReference>
<evidence type="ECO:0000256" key="1">
    <source>
        <dbReference type="ARBA" id="ARBA00022679"/>
    </source>
</evidence>
<dbReference type="InterPro" id="IPR004007">
    <property type="entry name" value="DhaL_dom"/>
</dbReference>
<gene>
    <name evidence="5" type="primary">dhaL</name>
    <name evidence="5" type="ORF">FYJ63_08340</name>
</gene>
<name>A0A7K0K5B9_9ACTO</name>
<sequence>MGLRTEWVLRWIDATSRALEDNKPLLTELDSVIGDGDHGENLARGFAAVDQKLSSLIVETPRQALRTTGVILLASVGGAAGPLYGTAFLRAAKAIPKDALELGPQDVAMMLVKAAEGIAERGGCQPGDKTMLDAWYPAATNAAAAVAKGAGAAEVLQIAAKAALSGADGTLSMSAAKGRASLLGERSIGHKDPGAISTAMILSAAATSAVGLDGGSNFGESRATGSPNVWGASAFGGKPKGMEVNLDESPTDTGAVVPEVSSPSPTSPATATPPDFGLYQDQAHSFQTAAMRLLADDEPEPEAVSGAEPETAETVASDISAGDDIAAALGIGTAMDESQETAS</sequence>
<evidence type="ECO:0000313" key="5">
    <source>
        <dbReference type="EMBL" id="MST50235.1"/>
    </source>
</evidence>
<protein>
    <submittedName>
        <fullName evidence="5">Dihydroxyacetone kinase subunit L</fullName>
    </submittedName>
</protein>
<reference evidence="5 6" key="1">
    <citation type="submission" date="2019-08" db="EMBL/GenBank/DDBJ databases">
        <title>In-depth cultivation of the pig gut microbiome towards novel bacterial diversity and tailored functional studies.</title>
        <authorList>
            <person name="Wylensek D."/>
            <person name="Hitch T.C.A."/>
            <person name="Clavel T."/>
        </authorList>
    </citation>
    <scope>NUCLEOTIDE SEQUENCE [LARGE SCALE GENOMIC DNA]</scope>
    <source>
        <strain evidence="5 6">RF-GAM-744-WT-7</strain>
    </source>
</reference>
<evidence type="ECO:0000313" key="6">
    <source>
        <dbReference type="Proteomes" id="UP000442535"/>
    </source>
</evidence>
<keyword evidence="1" id="KW-0808">Transferase</keyword>
<dbReference type="PANTHER" id="PTHR28629:SF4">
    <property type="entry name" value="TRIOKINASE_FMN CYCLASE"/>
    <property type="match status" value="1"/>
</dbReference>
<dbReference type="AlphaFoldDB" id="A0A7K0K5B9"/>
<comment type="caution">
    <text evidence="5">The sequence shown here is derived from an EMBL/GenBank/DDBJ whole genome shotgun (WGS) entry which is preliminary data.</text>
</comment>
<accession>A0A7K0K5B9</accession>
<dbReference type="EMBL" id="VUMY01000015">
    <property type="protein sequence ID" value="MST50235.1"/>
    <property type="molecule type" value="Genomic_DNA"/>
</dbReference>
<dbReference type="PROSITE" id="PS51480">
    <property type="entry name" value="DHAL"/>
    <property type="match status" value="1"/>
</dbReference>
<feature type="compositionally biased region" description="Low complexity" evidence="3">
    <location>
        <begin position="255"/>
        <end position="274"/>
    </location>
</feature>
<dbReference type="NCBIfam" id="TIGR02365">
    <property type="entry name" value="dha_L_ycgS"/>
    <property type="match status" value="1"/>
</dbReference>
<dbReference type="GO" id="GO:0019563">
    <property type="term" value="P:glycerol catabolic process"/>
    <property type="evidence" value="ECO:0007669"/>
    <property type="project" value="TreeGrafter"/>
</dbReference>
<proteinExistence type="predicted"/>
<evidence type="ECO:0000256" key="3">
    <source>
        <dbReference type="SAM" id="MobiDB-lite"/>
    </source>
</evidence>
<evidence type="ECO:0000259" key="4">
    <source>
        <dbReference type="PROSITE" id="PS51480"/>
    </source>
</evidence>
<feature type="region of interest" description="Disordered" evidence="3">
    <location>
        <begin position="297"/>
        <end position="320"/>
    </location>
</feature>
<dbReference type="InterPro" id="IPR050861">
    <property type="entry name" value="Dihydroxyacetone_Kinase"/>
</dbReference>
<dbReference type="SMART" id="SM01120">
    <property type="entry name" value="Dak2"/>
    <property type="match status" value="1"/>
</dbReference>
<organism evidence="5 6">
    <name type="scientific">Mobiluncus porci</name>
    <dbReference type="NCBI Taxonomy" id="2652278"/>
    <lineage>
        <taxon>Bacteria</taxon>
        <taxon>Bacillati</taxon>
        <taxon>Actinomycetota</taxon>
        <taxon>Actinomycetes</taxon>
        <taxon>Actinomycetales</taxon>
        <taxon>Actinomycetaceae</taxon>
        <taxon>Mobiluncus</taxon>
    </lineage>
</organism>